<name>A0ABY4WIF3_9BACL</name>
<feature type="signal peptide" evidence="1">
    <location>
        <begin position="1"/>
        <end position="30"/>
    </location>
</feature>
<dbReference type="EMBL" id="CP098755">
    <property type="protein sequence ID" value="USG66928.1"/>
    <property type="molecule type" value="Genomic_DNA"/>
</dbReference>
<feature type="chain" id="PRO_5045857774" evidence="1">
    <location>
        <begin position="31"/>
        <end position="450"/>
    </location>
</feature>
<evidence type="ECO:0000313" key="3">
    <source>
        <dbReference type="Proteomes" id="UP001056500"/>
    </source>
</evidence>
<dbReference type="RefSeq" id="WP_251874033.1">
    <property type="nucleotide sequence ID" value="NZ_CP098755.1"/>
</dbReference>
<accession>A0ABY4WIF3</accession>
<organism evidence="2 3">
    <name type="scientific">Brevibacillus ruminantium</name>
    <dbReference type="NCBI Taxonomy" id="2950604"/>
    <lineage>
        <taxon>Bacteria</taxon>
        <taxon>Bacillati</taxon>
        <taxon>Bacillota</taxon>
        <taxon>Bacilli</taxon>
        <taxon>Bacillales</taxon>
        <taxon>Paenibacillaceae</taxon>
        <taxon>Brevibacillus</taxon>
    </lineage>
</organism>
<proteinExistence type="predicted"/>
<gene>
    <name evidence="2" type="ORF">NDK47_06425</name>
</gene>
<evidence type="ECO:0000313" key="2">
    <source>
        <dbReference type="EMBL" id="USG66928.1"/>
    </source>
</evidence>
<dbReference type="Proteomes" id="UP001056500">
    <property type="component" value="Chromosome"/>
</dbReference>
<keyword evidence="1" id="KW-0732">Signal</keyword>
<reference evidence="2" key="1">
    <citation type="submission" date="2022-06" db="EMBL/GenBank/DDBJ databases">
        <title>Genome sequencing of Brevibacillus sp. BB3-R1.</title>
        <authorList>
            <person name="Heo J."/>
            <person name="Lee D."/>
            <person name="Won M."/>
            <person name="Han B.-H."/>
            <person name="Hong S.-B."/>
            <person name="Kwon S.-W."/>
        </authorList>
    </citation>
    <scope>NUCLEOTIDE SEQUENCE</scope>
    <source>
        <strain evidence="2">BB3-R1</strain>
    </source>
</reference>
<evidence type="ECO:0000256" key="1">
    <source>
        <dbReference type="SAM" id="SignalP"/>
    </source>
</evidence>
<keyword evidence="3" id="KW-1185">Reference proteome</keyword>
<protein>
    <submittedName>
        <fullName evidence="2">Uncharacterized protein</fullName>
    </submittedName>
</protein>
<sequence>MLTHLWKRFWFPALLIVGLLLMPFQNNADAASNLSFQTSLQNGQMVVTASFTNTNDGGNIGLIATGYTAEGEAISTKGGTAYIARGKTGNYQITLDHGDKIAKVIVVPADPLNPAGKLSSSAYYEGNGKGVVTAVVENGGEGRNIGVIAVGYDGAGKAIETKAATAYIGKNYVGNYQIVLDYAASIASVKTFISDTSNPTAKISSEATHKINGKTVVTAVVENGGEGRSIGVFAVGYDANGKAVTTKGSSNYLGKNFVANYQIVLDQTESIAGVKVYLADVSNPTLKLSSQANTLINGKMVVTAVVENGGEGRTVGVFAVGYDANGKAVTTQGANNYIGKHFVSNYQLNLDHGDKIASTKVFLVDLVNPAAKVSSLAYTPVNGTLNVTAVVENGGEGKAISATAVGYDANGKAISSKTSKMYIGKQFVGNYQFSLPNAGKIASVKITLSP</sequence>